<feature type="compositionally biased region" description="Basic and acidic residues" evidence="1">
    <location>
        <begin position="384"/>
        <end position="393"/>
    </location>
</feature>
<dbReference type="PANTHER" id="PTHR28027:SF2">
    <property type="entry name" value="TRANSCRIPTIONAL REGULATOR MIT1"/>
    <property type="match status" value="1"/>
</dbReference>
<dbReference type="OrthoDB" id="5572844at2759"/>
<dbReference type="PANTHER" id="PTHR28027">
    <property type="entry name" value="TRANSCRIPTIONAL REGULATOR MIT1"/>
    <property type="match status" value="1"/>
</dbReference>
<evidence type="ECO:0008006" key="4">
    <source>
        <dbReference type="Google" id="ProtNLM"/>
    </source>
</evidence>
<gene>
    <name evidence="2" type="ORF">DM01DRAFT_1300040</name>
</gene>
<keyword evidence="3" id="KW-1185">Reference proteome</keyword>
<dbReference type="GO" id="GO:0003677">
    <property type="term" value="F:DNA binding"/>
    <property type="evidence" value="ECO:0007669"/>
    <property type="project" value="TreeGrafter"/>
</dbReference>
<sequence length="497" mass="55430">MPVVETYFGYIETTKDSLLVFEACRQGVLPRVQRRLQDQERHLIKSGAVFCFDGKESGIKRWTDGLVWSPSRILGNFLIYRELDDRQDDHAVEDPVSTPQSITSGLTLLSKRQRERSLVGSLRSSYRFKPNGLIKKSMSLVVNGVQQHLISYYTKDDILHQRFNTPCSLPELAAIEISPELIRGQNFRIPFYLDGSNEDKQNELPAASKKHNTKPRRKRQASNQPKRRDSLTQYSASPYVLMATTNLPASPSSNPPTSLVPDTSLVLPLPSSPQFHLSTRASPSVQYLPPPHPQQPFPSSFGQPPTYPYAISSTLMSSPSNHSSPASLAIQELTCHDATSSSSSSIADHHAHSHPYDTSDYGYTVSNFDSLPAPNQDHASQPHQPDHPQEPHPSHPLSAGQQPSHPDFHQEAIDDMPHSSCGVGSVYHHTWAPRSFTTGFSLDRFEQNPHQHLFSSTSFHAINHASLASRNELIGNAFMLDPDTLLGSGWNDFEMQM</sequence>
<evidence type="ECO:0000256" key="1">
    <source>
        <dbReference type="SAM" id="MobiDB-lite"/>
    </source>
</evidence>
<comment type="caution">
    <text evidence="2">The sequence shown here is derived from an EMBL/GenBank/DDBJ whole genome shotgun (WGS) entry which is preliminary data.</text>
</comment>
<protein>
    <recommendedName>
        <fullName evidence="4">Gti1/Pac2 family-domain-containing protein</fullName>
    </recommendedName>
</protein>
<evidence type="ECO:0000313" key="2">
    <source>
        <dbReference type="EMBL" id="ORX60314.1"/>
    </source>
</evidence>
<feature type="compositionally biased region" description="Polar residues" evidence="1">
    <location>
        <begin position="243"/>
        <end position="261"/>
    </location>
</feature>
<dbReference type="EMBL" id="MCGT01000004">
    <property type="protein sequence ID" value="ORX60314.1"/>
    <property type="molecule type" value="Genomic_DNA"/>
</dbReference>
<dbReference type="AlphaFoldDB" id="A0A1X2GRY9"/>
<accession>A0A1X2GRY9</accession>
<dbReference type="Proteomes" id="UP000242146">
    <property type="component" value="Unassembled WGS sequence"/>
</dbReference>
<proteinExistence type="predicted"/>
<evidence type="ECO:0000313" key="3">
    <source>
        <dbReference type="Proteomes" id="UP000242146"/>
    </source>
</evidence>
<dbReference type="InterPro" id="IPR018608">
    <property type="entry name" value="Gti1/Pac2"/>
</dbReference>
<feature type="region of interest" description="Disordered" evidence="1">
    <location>
        <begin position="198"/>
        <end position="305"/>
    </location>
</feature>
<dbReference type="Pfam" id="PF09729">
    <property type="entry name" value="Gti1_Pac2"/>
    <property type="match status" value="1"/>
</dbReference>
<feature type="region of interest" description="Disordered" evidence="1">
    <location>
        <begin position="363"/>
        <end position="409"/>
    </location>
</feature>
<organism evidence="2 3">
    <name type="scientific">Hesseltinella vesiculosa</name>
    <dbReference type="NCBI Taxonomy" id="101127"/>
    <lineage>
        <taxon>Eukaryota</taxon>
        <taxon>Fungi</taxon>
        <taxon>Fungi incertae sedis</taxon>
        <taxon>Mucoromycota</taxon>
        <taxon>Mucoromycotina</taxon>
        <taxon>Mucoromycetes</taxon>
        <taxon>Mucorales</taxon>
        <taxon>Cunninghamellaceae</taxon>
        <taxon>Hesseltinella</taxon>
    </lineage>
</organism>
<feature type="compositionally biased region" description="Basic residues" evidence="1">
    <location>
        <begin position="208"/>
        <end position="220"/>
    </location>
</feature>
<name>A0A1X2GRY9_9FUNG</name>
<reference evidence="2 3" key="1">
    <citation type="submission" date="2016-07" db="EMBL/GenBank/DDBJ databases">
        <title>Pervasive Adenine N6-methylation of Active Genes in Fungi.</title>
        <authorList>
            <consortium name="DOE Joint Genome Institute"/>
            <person name="Mondo S.J."/>
            <person name="Dannebaum R.O."/>
            <person name="Kuo R.C."/>
            <person name="Labutti K."/>
            <person name="Haridas S."/>
            <person name="Kuo A."/>
            <person name="Salamov A."/>
            <person name="Ahrendt S.R."/>
            <person name="Lipzen A."/>
            <person name="Sullivan W."/>
            <person name="Andreopoulos W.B."/>
            <person name="Clum A."/>
            <person name="Lindquist E."/>
            <person name="Daum C."/>
            <person name="Ramamoorthy G.K."/>
            <person name="Gryganskyi A."/>
            <person name="Culley D."/>
            <person name="Magnuson J.K."/>
            <person name="James T.Y."/>
            <person name="O'Malley M.A."/>
            <person name="Stajich J.E."/>
            <person name="Spatafora J.W."/>
            <person name="Visel A."/>
            <person name="Grigoriev I.V."/>
        </authorList>
    </citation>
    <scope>NUCLEOTIDE SEQUENCE [LARGE SCALE GENOMIC DNA]</scope>
    <source>
        <strain evidence="2 3">NRRL 3301</strain>
    </source>
</reference>
<feature type="compositionally biased region" description="Polar residues" evidence="1">
    <location>
        <begin position="272"/>
        <end position="285"/>
    </location>
</feature>